<protein>
    <submittedName>
        <fullName evidence="4">CBS domain protein</fullName>
    </submittedName>
</protein>
<dbReference type="InterPro" id="IPR046342">
    <property type="entry name" value="CBS_dom_sf"/>
</dbReference>
<dbReference type="RefSeq" id="WP_041965769.1">
    <property type="nucleotide sequence ID" value="NZ_BASE01000044.1"/>
</dbReference>
<dbReference type="SUPFAM" id="SSF54631">
    <property type="entry name" value="CBS-domain pair"/>
    <property type="match status" value="1"/>
</dbReference>
<evidence type="ECO:0000259" key="3">
    <source>
        <dbReference type="PROSITE" id="PS51371"/>
    </source>
</evidence>
<keyword evidence="5" id="KW-1185">Reference proteome</keyword>
<accession>A0A0A8X770</accession>
<keyword evidence="1 2" id="KW-0129">CBS domain</keyword>
<dbReference type="Pfam" id="PF00571">
    <property type="entry name" value="CBS"/>
    <property type="match status" value="2"/>
</dbReference>
<evidence type="ECO:0000256" key="2">
    <source>
        <dbReference type="PROSITE-ProRule" id="PRU00703"/>
    </source>
</evidence>
<dbReference type="CDD" id="cd04622">
    <property type="entry name" value="CBS_pair_HRP1_like"/>
    <property type="match status" value="1"/>
</dbReference>
<comment type="caution">
    <text evidence="4">The sequence shown here is derived from an EMBL/GenBank/DDBJ whole genome shotgun (WGS) entry which is preliminary data.</text>
</comment>
<feature type="domain" description="CBS" evidence="3">
    <location>
        <begin position="71"/>
        <end position="130"/>
    </location>
</feature>
<dbReference type="EMBL" id="BASE01000044">
    <property type="protein sequence ID" value="GAM13966.1"/>
    <property type="molecule type" value="Genomic_DNA"/>
</dbReference>
<proteinExistence type="predicted"/>
<dbReference type="InterPro" id="IPR000644">
    <property type="entry name" value="CBS_dom"/>
</dbReference>
<dbReference type="SMART" id="SM00116">
    <property type="entry name" value="CBS"/>
    <property type="match status" value="2"/>
</dbReference>
<evidence type="ECO:0000313" key="5">
    <source>
        <dbReference type="Proteomes" id="UP000031014"/>
    </source>
</evidence>
<sequence length="141" mass="15296">MNIEKVMTREVEYCSPDTPIHEVAAKMRDLDVGVMPICEGDQLTGLATDRDIILKAVADNTSMESPISEVMTTDPVRGTVNMTAEEAADLMADVQIRRLPIVEDGKMIGIVSLGDLAVTHKLDDEAGQALEEISTPSEPEK</sequence>
<name>A0A0A8X770_MESS1</name>
<dbReference type="Proteomes" id="UP000031014">
    <property type="component" value="Unassembled WGS sequence"/>
</dbReference>
<reference evidence="4 5" key="1">
    <citation type="submission" date="2013-06" db="EMBL/GenBank/DDBJ databases">
        <title>Whole genome shotgun sequence of Bacillus selenatarsenatis SF-1.</title>
        <authorList>
            <person name="Kuroda M."/>
            <person name="Sei K."/>
            <person name="Yamashita M."/>
            <person name="Ike M."/>
        </authorList>
    </citation>
    <scope>NUCLEOTIDE SEQUENCE [LARGE SCALE GENOMIC DNA]</scope>
    <source>
        <strain evidence="4 5">SF-1</strain>
    </source>
</reference>
<dbReference type="OrthoDB" id="9802114at2"/>
<dbReference type="InterPro" id="IPR051257">
    <property type="entry name" value="Diverse_CBS-Domain"/>
</dbReference>
<gene>
    <name evidence="4" type="ORF">SAMD00020551_2113</name>
</gene>
<dbReference type="AlphaFoldDB" id="A0A0A8X770"/>
<organism evidence="4 5">
    <name type="scientific">Mesobacillus selenatarsenatis (strain DSM 18680 / JCM 14380 / FERM P-15431 / SF-1)</name>
    <dbReference type="NCBI Taxonomy" id="1321606"/>
    <lineage>
        <taxon>Bacteria</taxon>
        <taxon>Bacillati</taxon>
        <taxon>Bacillota</taxon>
        <taxon>Bacilli</taxon>
        <taxon>Bacillales</taxon>
        <taxon>Bacillaceae</taxon>
        <taxon>Mesobacillus</taxon>
    </lineage>
</organism>
<dbReference type="PANTHER" id="PTHR43080:SF2">
    <property type="entry name" value="CBS DOMAIN-CONTAINING PROTEIN"/>
    <property type="match status" value="1"/>
</dbReference>
<dbReference type="PROSITE" id="PS51371">
    <property type="entry name" value="CBS"/>
    <property type="match status" value="2"/>
</dbReference>
<feature type="domain" description="CBS" evidence="3">
    <location>
        <begin position="7"/>
        <end position="63"/>
    </location>
</feature>
<evidence type="ECO:0000313" key="4">
    <source>
        <dbReference type="EMBL" id="GAM13966.1"/>
    </source>
</evidence>
<dbReference type="PANTHER" id="PTHR43080">
    <property type="entry name" value="CBS DOMAIN-CONTAINING PROTEIN CBSX3, MITOCHONDRIAL"/>
    <property type="match status" value="1"/>
</dbReference>
<dbReference type="Gene3D" id="3.10.580.10">
    <property type="entry name" value="CBS-domain"/>
    <property type="match status" value="1"/>
</dbReference>
<evidence type="ECO:0000256" key="1">
    <source>
        <dbReference type="ARBA" id="ARBA00023122"/>
    </source>
</evidence>
<dbReference type="STRING" id="1321606.SAMD00020551_2113"/>